<keyword evidence="2" id="KW-1185">Reference proteome</keyword>
<evidence type="ECO:0000313" key="1">
    <source>
        <dbReference type="EMBL" id="KFK34389.1"/>
    </source>
</evidence>
<dbReference type="AlphaFoldDB" id="A0A087GWY7"/>
<evidence type="ECO:0000313" key="2">
    <source>
        <dbReference type="Proteomes" id="UP000029120"/>
    </source>
</evidence>
<proteinExistence type="predicted"/>
<dbReference type="OMA" id="ATELNCM"/>
<dbReference type="OrthoDB" id="66369at2759"/>
<dbReference type="EMBL" id="CM002873">
    <property type="protein sequence ID" value="KFK34389.1"/>
    <property type="molecule type" value="Genomic_DNA"/>
</dbReference>
<sequence>MEESVLAKKMIHHLRACQNKSISPQIEGAPNYRQADSLHVMEESVLGKKMILKNDHFRGCPNKLISPQIEGAPNYRQADSLRVHRVAVPTIAGIQNVLKHVGAHKDGKQVQALWISLREEPVVYINGRPFVLRHVEKPLTNLEYTGLNRVRVEQMEARLKDDILMEASRYGNKIPVTDELPDGQMVERWEPVSTDSLKTLLEVYKELEAEGYLVDYERVPVTDEKSPKESDFDTLIRKISQAAINTEIIFNCPTGRALTTTGMVIATLVYFKRTGASG</sequence>
<dbReference type="Pfam" id="PF14566">
    <property type="entry name" value="PTPlike_phytase"/>
    <property type="match status" value="1"/>
</dbReference>
<name>A0A087GWY7_ARAAL</name>
<dbReference type="CDD" id="cd14496">
    <property type="entry name" value="PTP_paladin"/>
    <property type="match status" value="1"/>
</dbReference>
<dbReference type="PANTHER" id="PTHR23339">
    <property type="entry name" value="TYROSINE SPECIFIC PROTEIN PHOSPHATASE AND DUAL SPECIFICITY PROTEIN PHOSPHATASE"/>
    <property type="match status" value="1"/>
</dbReference>
<organism evidence="1 2">
    <name type="scientific">Arabis alpina</name>
    <name type="common">Alpine rock-cress</name>
    <dbReference type="NCBI Taxonomy" id="50452"/>
    <lineage>
        <taxon>Eukaryota</taxon>
        <taxon>Viridiplantae</taxon>
        <taxon>Streptophyta</taxon>
        <taxon>Embryophyta</taxon>
        <taxon>Tracheophyta</taxon>
        <taxon>Spermatophyta</taxon>
        <taxon>Magnoliopsida</taxon>
        <taxon>eudicotyledons</taxon>
        <taxon>Gunneridae</taxon>
        <taxon>Pentapetalae</taxon>
        <taxon>rosids</taxon>
        <taxon>malvids</taxon>
        <taxon>Brassicales</taxon>
        <taxon>Brassicaceae</taxon>
        <taxon>Arabideae</taxon>
        <taxon>Arabis</taxon>
    </lineage>
</organism>
<dbReference type="SMART" id="SM01301">
    <property type="entry name" value="PTPlike_phytase"/>
    <property type="match status" value="1"/>
</dbReference>
<dbReference type="Gene3D" id="3.90.190.10">
    <property type="entry name" value="Protein tyrosine phosphatase superfamily"/>
    <property type="match status" value="1"/>
</dbReference>
<dbReference type="eggNOG" id="ENOG502QQ90">
    <property type="taxonomic scope" value="Eukaryota"/>
</dbReference>
<reference evidence="2" key="1">
    <citation type="journal article" date="2015" name="Nat. Plants">
        <title>Genome expansion of Arabis alpina linked with retrotransposition and reduced symmetric DNA methylation.</title>
        <authorList>
            <person name="Willing E.M."/>
            <person name="Rawat V."/>
            <person name="Mandakova T."/>
            <person name="Maumus F."/>
            <person name="James G.V."/>
            <person name="Nordstroem K.J."/>
            <person name="Becker C."/>
            <person name="Warthmann N."/>
            <person name="Chica C."/>
            <person name="Szarzynska B."/>
            <person name="Zytnicki M."/>
            <person name="Albani M.C."/>
            <person name="Kiefer C."/>
            <person name="Bergonzi S."/>
            <person name="Castaings L."/>
            <person name="Mateos J.L."/>
            <person name="Berns M.C."/>
            <person name="Bujdoso N."/>
            <person name="Piofczyk T."/>
            <person name="de Lorenzo L."/>
            <person name="Barrero-Sicilia C."/>
            <person name="Mateos I."/>
            <person name="Piednoel M."/>
            <person name="Hagmann J."/>
            <person name="Chen-Min-Tao R."/>
            <person name="Iglesias-Fernandez R."/>
            <person name="Schuster S.C."/>
            <person name="Alonso-Blanco C."/>
            <person name="Roudier F."/>
            <person name="Carbonero P."/>
            <person name="Paz-Ares J."/>
            <person name="Davis S.J."/>
            <person name="Pecinka A."/>
            <person name="Quesneville H."/>
            <person name="Colot V."/>
            <person name="Lysak M.A."/>
            <person name="Weigel D."/>
            <person name="Coupland G."/>
            <person name="Schneeberger K."/>
        </authorList>
    </citation>
    <scope>NUCLEOTIDE SEQUENCE [LARGE SCALE GENOMIC DNA]</scope>
    <source>
        <strain evidence="2">cv. Pajares</strain>
    </source>
</reference>
<dbReference type="SUPFAM" id="SSF52799">
    <property type="entry name" value="(Phosphotyrosine protein) phosphatases II"/>
    <property type="match status" value="1"/>
</dbReference>
<dbReference type="Proteomes" id="UP000029120">
    <property type="component" value="Chromosome 5"/>
</dbReference>
<dbReference type="InterPro" id="IPR029021">
    <property type="entry name" value="Prot-tyrosine_phosphatase-like"/>
</dbReference>
<accession>A0A087GWY7</accession>
<dbReference type="Gramene" id="KFK34389">
    <property type="protein sequence ID" value="KFK34389"/>
    <property type="gene ID" value="AALP_AA5G138900"/>
</dbReference>
<protein>
    <recommendedName>
        <fullName evidence="3">Paladin-like</fullName>
    </recommendedName>
</protein>
<gene>
    <name evidence="1" type="ordered locus">AALP_Aa5g138900</name>
</gene>
<dbReference type="FunFam" id="3.90.190.10:FF:000047">
    <property type="entry name" value="Paladin isoform A"/>
    <property type="match status" value="1"/>
</dbReference>
<dbReference type="InterPro" id="IPR050561">
    <property type="entry name" value="PTP"/>
</dbReference>
<evidence type="ECO:0008006" key="3">
    <source>
        <dbReference type="Google" id="ProtNLM"/>
    </source>
</evidence>